<feature type="coiled-coil region" evidence="1">
    <location>
        <begin position="175"/>
        <end position="202"/>
    </location>
</feature>
<gene>
    <name evidence="3" type="ORF">E0H75_42380</name>
</gene>
<feature type="compositionally biased region" description="Basic residues" evidence="2">
    <location>
        <begin position="312"/>
        <end position="321"/>
    </location>
</feature>
<organism evidence="3 4">
    <name type="scientific">Kribbella capetownensis</name>
    <dbReference type="NCBI Taxonomy" id="1572659"/>
    <lineage>
        <taxon>Bacteria</taxon>
        <taxon>Bacillati</taxon>
        <taxon>Actinomycetota</taxon>
        <taxon>Actinomycetes</taxon>
        <taxon>Propionibacteriales</taxon>
        <taxon>Kribbellaceae</taxon>
        <taxon>Kribbella</taxon>
    </lineage>
</organism>
<keyword evidence="4" id="KW-1185">Reference proteome</keyword>
<reference evidence="3 4" key="1">
    <citation type="submission" date="2019-02" db="EMBL/GenBank/DDBJ databases">
        <title>Kribbella capetownensis sp. nov. and Kribbella speibonae sp. nov., isolated from soil.</title>
        <authorList>
            <person name="Curtis S.M."/>
            <person name="Norton I."/>
            <person name="Everest G.J."/>
            <person name="Meyers P.R."/>
        </authorList>
    </citation>
    <scope>NUCLEOTIDE SEQUENCE [LARGE SCALE GENOMIC DNA]</scope>
    <source>
        <strain evidence="3 4">YM53</strain>
    </source>
</reference>
<evidence type="ECO:0000256" key="1">
    <source>
        <dbReference type="SAM" id="Coils"/>
    </source>
</evidence>
<accession>A0A4R0INH9</accession>
<name>A0A4R0INH9_9ACTN</name>
<comment type="caution">
    <text evidence="3">The sequence shown here is derived from an EMBL/GenBank/DDBJ whole genome shotgun (WGS) entry which is preliminary data.</text>
</comment>
<dbReference type="EMBL" id="SJKD01000019">
    <property type="protein sequence ID" value="TCC33904.1"/>
    <property type="molecule type" value="Genomic_DNA"/>
</dbReference>
<evidence type="ECO:0000256" key="2">
    <source>
        <dbReference type="SAM" id="MobiDB-lite"/>
    </source>
</evidence>
<dbReference type="OrthoDB" id="5122593at2"/>
<sequence>MEHSDGIDEELAALVRMAVAQATLLLEQIARVRERQARIDEAQAAQRSAEDQRRIDAELAAMRAQVQPVLRDDWWKHATPERIGTTYETAAAFEPYDTVARQAAERIRDQVRERYGVAVDTLAREAHGARTARETAVGKALDDMTPDERRVSYLDAQRALAAADPELSERIGLQVLEARTEAESITAQNEAIEARRRLLTAQSADQHGPQKVPLAEAELAAAAAADRTAVEHAARVDARVTQMHHQADSARATRIIEELKIDVDQALAEYDNPRRRDRVQASLQATGTDADAVEGRMLDDISNALPPSAAVSRRRHPRARTTRPGQGAARDLEHGR</sequence>
<dbReference type="Proteomes" id="UP000293342">
    <property type="component" value="Unassembled WGS sequence"/>
</dbReference>
<proteinExistence type="predicted"/>
<protein>
    <submittedName>
        <fullName evidence="3">Uncharacterized protein</fullName>
    </submittedName>
</protein>
<evidence type="ECO:0000313" key="3">
    <source>
        <dbReference type="EMBL" id="TCC33904.1"/>
    </source>
</evidence>
<evidence type="ECO:0000313" key="4">
    <source>
        <dbReference type="Proteomes" id="UP000293342"/>
    </source>
</evidence>
<feature type="region of interest" description="Disordered" evidence="2">
    <location>
        <begin position="300"/>
        <end position="336"/>
    </location>
</feature>
<dbReference type="RefSeq" id="WP_131519391.1">
    <property type="nucleotide sequence ID" value="NZ_SJKD01000019.1"/>
</dbReference>
<dbReference type="AlphaFoldDB" id="A0A4R0INH9"/>
<keyword evidence="1" id="KW-0175">Coiled coil</keyword>